<dbReference type="PANTHER" id="PTHR33930">
    <property type="entry name" value="ALKYL HYDROPEROXIDE REDUCTASE AHPD"/>
    <property type="match status" value="1"/>
</dbReference>
<dbReference type="Gene3D" id="1.20.1290.10">
    <property type="entry name" value="AhpD-like"/>
    <property type="match status" value="1"/>
</dbReference>
<dbReference type="Pfam" id="PF02627">
    <property type="entry name" value="CMD"/>
    <property type="match status" value="1"/>
</dbReference>
<reference evidence="2" key="1">
    <citation type="journal article" date="2014" name="Front. Microbiol.">
        <title>High frequency of phylogenetically diverse reductive dehalogenase-homologous genes in deep subseafloor sedimentary metagenomes.</title>
        <authorList>
            <person name="Kawai M."/>
            <person name="Futagami T."/>
            <person name="Toyoda A."/>
            <person name="Takaki Y."/>
            <person name="Nishi S."/>
            <person name="Hori S."/>
            <person name="Arai W."/>
            <person name="Tsubouchi T."/>
            <person name="Morono Y."/>
            <person name="Uchiyama I."/>
            <person name="Ito T."/>
            <person name="Fujiyama A."/>
            <person name="Inagaki F."/>
            <person name="Takami H."/>
        </authorList>
    </citation>
    <scope>NUCLEOTIDE SEQUENCE</scope>
    <source>
        <strain evidence="2">Expedition CK06-06</strain>
    </source>
</reference>
<feature type="domain" description="Carboxymuconolactone decarboxylase-like" evidence="1">
    <location>
        <begin position="3"/>
        <end position="52"/>
    </location>
</feature>
<dbReference type="SUPFAM" id="SSF69118">
    <property type="entry name" value="AhpD-like"/>
    <property type="match status" value="1"/>
</dbReference>
<evidence type="ECO:0000313" key="2">
    <source>
        <dbReference type="EMBL" id="GAG15432.1"/>
    </source>
</evidence>
<dbReference type="InterPro" id="IPR004675">
    <property type="entry name" value="AhpD_core"/>
</dbReference>
<accession>X0VWD8</accession>
<dbReference type="GO" id="GO:0051920">
    <property type="term" value="F:peroxiredoxin activity"/>
    <property type="evidence" value="ECO:0007669"/>
    <property type="project" value="InterPro"/>
</dbReference>
<evidence type="ECO:0000259" key="1">
    <source>
        <dbReference type="Pfam" id="PF02627"/>
    </source>
</evidence>
<name>X0VWD8_9ZZZZ</name>
<dbReference type="AlphaFoldDB" id="X0VWD8"/>
<organism evidence="2">
    <name type="scientific">marine sediment metagenome</name>
    <dbReference type="NCBI Taxonomy" id="412755"/>
    <lineage>
        <taxon>unclassified sequences</taxon>
        <taxon>metagenomes</taxon>
        <taxon>ecological metagenomes</taxon>
    </lineage>
</organism>
<proteinExistence type="predicted"/>
<dbReference type="PANTHER" id="PTHR33930:SF2">
    <property type="entry name" value="BLR3452 PROTEIN"/>
    <property type="match status" value="1"/>
</dbReference>
<comment type="caution">
    <text evidence="2">The sequence shown here is derived from an EMBL/GenBank/DDBJ whole genome shotgun (WGS) entry which is preliminary data.</text>
</comment>
<gene>
    <name evidence="2" type="ORF">S01H1_52309</name>
</gene>
<dbReference type="EMBL" id="BARS01033807">
    <property type="protein sequence ID" value="GAG15432.1"/>
    <property type="molecule type" value="Genomic_DNA"/>
</dbReference>
<protein>
    <recommendedName>
        <fullName evidence="1">Carboxymuconolactone decarboxylase-like domain-containing protein</fullName>
    </recommendedName>
</protein>
<dbReference type="InterPro" id="IPR003779">
    <property type="entry name" value="CMD-like"/>
</dbReference>
<dbReference type="NCBIfam" id="TIGR00778">
    <property type="entry name" value="ahpD_dom"/>
    <property type="match status" value="1"/>
</dbReference>
<sequence length="73" mass="8041">MIDIKVKELIAIGASVSANCQPCVKYHVNKAREMAIDEKEIQQAIEVGKMVRKGAADQMDKLVSAVVKDNKKL</sequence>
<dbReference type="InterPro" id="IPR029032">
    <property type="entry name" value="AhpD-like"/>
</dbReference>